<evidence type="ECO:0000256" key="1">
    <source>
        <dbReference type="SAM" id="MobiDB-lite"/>
    </source>
</evidence>
<protein>
    <submittedName>
        <fullName evidence="2">Uncharacterized protein</fullName>
    </submittedName>
</protein>
<sequence length="106" mass="11934">MGQQFVDQVEKGPAGQKSYGRGDIGHLPQFFGQLDAGRQQGPEACRDHDPGREPQHAIEHFFIDGFEEEDEARAKRGHAPGEKRSDECLHYRPKLSDPADHIMNLL</sequence>
<feature type="region of interest" description="Disordered" evidence="1">
    <location>
        <begin position="70"/>
        <end position="94"/>
    </location>
</feature>
<dbReference type="AlphaFoldDB" id="A0A645JJ23"/>
<dbReference type="EMBL" id="VSSQ01143288">
    <property type="protein sequence ID" value="MPN63611.1"/>
    <property type="molecule type" value="Genomic_DNA"/>
</dbReference>
<comment type="caution">
    <text evidence="2">The sequence shown here is derived from an EMBL/GenBank/DDBJ whole genome shotgun (WGS) entry which is preliminary data.</text>
</comment>
<feature type="compositionally biased region" description="Basic and acidic residues" evidence="1">
    <location>
        <begin position="79"/>
        <end position="94"/>
    </location>
</feature>
<feature type="region of interest" description="Disordered" evidence="1">
    <location>
        <begin position="34"/>
        <end position="53"/>
    </location>
</feature>
<organism evidence="2">
    <name type="scientific">bioreactor metagenome</name>
    <dbReference type="NCBI Taxonomy" id="1076179"/>
    <lineage>
        <taxon>unclassified sequences</taxon>
        <taxon>metagenomes</taxon>
        <taxon>ecological metagenomes</taxon>
    </lineage>
</organism>
<name>A0A645JJ23_9ZZZZ</name>
<gene>
    <name evidence="2" type="ORF">SDC9_211375</name>
</gene>
<accession>A0A645JJ23</accession>
<feature type="compositionally biased region" description="Basic and acidic residues" evidence="1">
    <location>
        <begin position="44"/>
        <end position="53"/>
    </location>
</feature>
<reference evidence="2" key="1">
    <citation type="submission" date="2019-08" db="EMBL/GenBank/DDBJ databases">
        <authorList>
            <person name="Kucharzyk K."/>
            <person name="Murdoch R.W."/>
            <person name="Higgins S."/>
            <person name="Loffler F."/>
        </authorList>
    </citation>
    <scope>NUCLEOTIDE SEQUENCE</scope>
</reference>
<evidence type="ECO:0000313" key="2">
    <source>
        <dbReference type="EMBL" id="MPN63611.1"/>
    </source>
</evidence>
<proteinExistence type="predicted"/>
<feature type="region of interest" description="Disordered" evidence="1">
    <location>
        <begin position="1"/>
        <end position="29"/>
    </location>
</feature>